<comment type="caution">
    <text evidence="2">The sequence shown here is derived from an EMBL/GenBank/DDBJ whole genome shotgun (WGS) entry which is preliminary data.</text>
</comment>
<dbReference type="EMBL" id="JAHHHN010000051">
    <property type="protein sequence ID" value="MBW4565891.1"/>
    <property type="molecule type" value="Genomic_DNA"/>
</dbReference>
<reference evidence="2" key="1">
    <citation type="submission" date="2021-05" db="EMBL/GenBank/DDBJ databases">
        <authorList>
            <person name="Pietrasiak N."/>
            <person name="Ward R."/>
            <person name="Stajich J.E."/>
            <person name="Kurbessoian T."/>
        </authorList>
    </citation>
    <scope>NUCLEOTIDE SEQUENCE</scope>
    <source>
        <strain evidence="2">JT2-VF2</strain>
    </source>
</reference>
<keyword evidence="1" id="KW-1133">Transmembrane helix</keyword>
<keyword evidence="1" id="KW-0812">Transmembrane</keyword>
<dbReference type="Proteomes" id="UP000715781">
    <property type="component" value="Unassembled WGS sequence"/>
</dbReference>
<evidence type="ECO:0000256" key="1">
    <source>
        <dbReference type="SAM" id="Phobius"/>
    </source>
</evidence>
<feature type="transmembrane region" description="Helical" evidence="1">
    <location>
        <begin position="54"/>
        <end position="72"/>
    </location>
</feature>
<evidence type="ECO:0000313" key="2">
    <source>
        <dbReference type="EMBL" id="MBW4565891.1"/>
    </source>
</evidence>
<keyword evidence="1" id="KW-0472">Membrane</keyword>
<reference evidence="2" key="2">
    <citation type="journal article" date="2022" name="Microbiol. Resour. Announc.">
        <title>Metagenome Sequencing to Explore Phylogenomics of Terrestrial Cyanobacteria.</title>
        <authorList>
            <person name="Ward R.D."/>
            <person name="Stajich J.E."/>
            <person name="Johansen J.R."/>
            <person name="Huntemann M."/>
            <person name="Clum A."/>
            <person name="Foster B."/>
            <person name="Foster B."/>
            <person name="Roux S."/>
            <person name="Palaniappan K."/>
            <person name="Varghese N."/>
            <person name="Mukherjee S."/>
            <person name="Reddy T.B.K."/>
            <person name="Daum C."/>
            <person name="Copeland A."/>
            <person name="Chen I.A."/>
            <person name="Ivanova N.N."/>
            <person name="Kyrpides N.C."/>
            <person name="Shapiro N."/>
            <person name="Eloe-Fadrosh E.A."/>
            <person name="Pietrasiak N."/>
        </authorList>
    </citation>
    <scope>NUCLEOTIDE SEQUENCE</scope>
    <source>
        <strain evidence="2">JT2-VF2</strain>
    </source>
</reference>
<organism evidence="2 3">
    <name type="scientific">Mojavia pulchra JT2-VF2</name>
    <dbReference type="NCBI Taxonomy" id="287848"/>
    <lineage>
        <taxon>Bacteria</taxon>
        <taxon>Bacillati</taxon>
        <taxon>Cyanobacteriota</taxon>
        <taxon>Cyanophyceae</taxon>
        <taxon>Nostocales</taxon>
        <taxon>Nostocaceae</taxon>
    </lineage>
</organism>
<evidence type="ECO:0000313" key="3">
    <source>
        <dbReference type="Proteomes" id="UP000715781"/>
    </source>
</evidence>
<name>A0A951UKB7_9NOST</name>
<proteinExistence type="predicted"/>
<feature type="transmembrane region" description="Helical" evidence="1">
    <location>
        <begin position="12"/>
        <end position="34"/>
    </location>
</feature>
<dbReference type="AlphaFoldDB" id="A0A951UKB7"/>
<feature type="transmembrane region" description="Helical" evidence="1">
    <location>
        <begin position="84"/>
        <end position="103"/>
    </location>
</feature>
<accession>A0A951UKB7</accession>
<protein>
    <submittedName>
        <fullName evidence="2">Uncharacterized protein</fullName>
    </submittedName>
</protein>
<gene>
    <name evidence="2" type="ORF">KME32_33375</name>
</gene>
<sequence>MTLHKNQGNGYLAAIAGGVIGAVALMNLGVYLGITYVKNLMPNAELEGVIPPSIGYFVGWWIGAVFGCWLVLRWRKYRRATKTAQVLAILAPLGIIVSLGVYSTILNLVRSGSSIQIALLYEIVRSITVAGFTIPLVWLARFLSKPRTPYSHQ</sequence>
<feature type="transmembrane region" description="Helical" evidence="1">
    <location>
        <begin position="123"/>
        <end position="143"/>
    </location>
</feature>